<dbReference type="GO" id="GO:0016887">
    <property type="term" value="F:ATP hydrolysis activity"/>
    <property type="evidence" value="ECO:0007669"/>
    <property type="project" value="InterPro"/>
</dbReference>
<name>A0A1W1VGJ1_9DEIO</name>
<dbReference type="NCBIfam" id="TIGR01420">
    <property type="entry name" value="pilT_fam"/>
    <property type="match status" value="1"/>
</dbReference>
<dbReference type="InterPro" id="IPR006321">
    <property type="entry name" value="PilT/PilU"/>
</dbReference>
<gene>
    <name evidence="3" type="ORF">SAMN00790413_01531</name>
</gene>
<dbReference type="Gene3D" id="3.40.50.300">
    <property type="entry name" value="P-loop containing nucleotide triphosphate hydrolases"/>
    <property type="match status" value="1"/>
</dbReference>
<keyword evidence="4" id="KW-1185">Reference proteome</keyword>
<dbReference type="Proteomes" id="UP000192582">
    <property type="component" value="Unassembled WGS sequence"/>
</dbReference>
<dbReference type="PANTHER" id="PTHR30486:SF12">
    <property type="entry name" value="TYPE IV PILUS ATPASE PILU"/>
    <property type="match status" value="1"/>
</dbReference>
<evidence type="ECO:0000313" key="4">
    <source>
        <dbReference type="Proteomes" id="UP000192582"/>
    </source>
</evidence>
<dbReference type="CDD" id="cd01131">
    <property type="entry name" value="PilT"/>
    <property type="match status" value="1"/>
</dbReference>
<proteinExistence type="inferred from homology"/>
<evidence type="ECO:0000313" key="3">
    <source>
        <dbReference type="EMBL" id="SMB92340.1"/>
    </source>
</evidence>
<dbReference type="OrthoDB" id="9808272at2"/>
<dbReference type="SUPFAM" id="SSF52540">
    <property type="entry name" value="P-loop containing nucleoside triphosphate hydrolases"/>
    <property type="match status" value="1"/>
</dbReference>
<dbReference type="InterPro" id="IPR050921">
    <property type="entry name" value="T4SS_GSP_E_ATPase"/>
</dbReference>
<comment type="similarity">
    <text evidence="1">Belongs to the GSP E family.</text>
</comment>
<dbReference type="GO" id="GO:0005524">
    <property type="term" value="F:ATP binding"/>
    <property type="evidence" value="ECO:0007669"/>
    <property type="project" value="InterPro"/>
</dbReference>
<evidence type="ECO:0000259" key="2">
    <source>
        <dbReference type="PROSITE" id="PS00662"/>
    </source>
</evidence>
<dbReference type="AlphaFoldDB" id="A0A1W1VGJ1"/>
<accession>A0A1W1VGJ1</accession>
<dbReference type="Pfam" id="PF00437">
    <property type="entry name" value="T2SSE"/>
    <property type="match status" value="1"/>
</dbReference>
<feature type="domain" description="Bacterial type II secretion system protein E" evidence="2">
    <location>
        <begin position="194"/>
        <end position="208"/>
    </location>
</feature>
<reference evidence="3 4" key="1">
    <citation type="submission" date="2017-04" db="EMBL/GenBank/DDBJ databases">
        <authorList>
            <person name="Afonso C.L."/>
            <person name="Miller P.J."/>
            <person name="Scott M.A."/>
            <person name="Spackman E."/>
            <person name="Goraichik I."/>
            <person name="Dimitrov K.M."/>
            <person name="Suarez D.L."/>
            <person name="Swayne D.E."/>
        </authorList>
    </citation>
    <scope>NUCLEOTIDE SEQUENCE [LARGE SCALE GENOMIC DNA]</scope>
    <source>
        <strain evidence="3 4">KR-140</strain>
    </source>
</reference>
<dbReference type="Gene3D" id="3.30.450.90">
    <property type="match status" value="1"/>
</dbReference>
<evidence type="ECO:0000256" key="1">
    <source>
        <dbReference type="ARBA" id="ARBA00006611"/>
    </source>
</evidence>
<sequence length="356" mass="39873">MNLHDLLREMVVHHASDLHLQAGSPPMGRVDGRLQPMGIQYLNPDAMIALAQTLLTPEQRQEFAAMNELDLAYTVPELGRFRCNVFRQRGAVGIVIRRVMATAPTFDLLGLPPGVMKQLTQSSQGLVLITGQTGSGKSTTLAAMISHINHNAAYNIITIEDPIEFLHKNDKSLVVQREIGMDTRDFRTALKYALRQDPDVLMIGEMRDKDTVETALAAAQTGHLVLSTLHTQDTVQTVNRIIDFFPLNEHHQVRQQLAQALVGIVSQRLLPRADGQGRVLAAEILLGTALVKDYIKDPEKTPYIKDAMMEDNIRGMQTFDQHLVMLHRRKLISLEEALEAATSPHEVRLMLMRDEF</sequence>
<dbReference type="InterPro" id="IPR027417">
    <property type="entry name" value="P-loop_NTPase"/>
</dbReference>
<dbReference type="InterPro" id="IPR001482">
    <property type="entry name" value="T2SS/T4SS_dom"/>
</dbReference>
<dbReference type="EMBL" id="FWWU01000009">
    <property type="protein sequence ID" value="SMB92340.1"/>
    <property type="molecule type" value="Genomic_DNA"/>
</dbReference>
<organism evidence="3 4">
    <name type="scientific">Deinococcus hopiensis KR-140</name>
    <dbReference type="NCBI Taxonomy" id="695939"/>
    <lineage>
        <taxon>Bacteria</taxon>
        <taxon>Thermotogati</taxon>
        <taxon>Deinococcota</taxon>
        <taxon>Deinococci</taxon>
        <taxon>Deinococcales</taxon>
        <taxon>Deinococcaceae</taxon>
        <taxon>Deinococcus</taxon>
    </lineage>
</organism>
<dbReference type="STRING" id="695939.SAMN00790413_01531"/>
<dbReference type="RefSeq" id="WP_084048973.1">
    <property type="nucleotide sequence ID" value="NZ_FWWU01000009.1"/>
</dbReference>
<dbReference type="PROSITE" id="PS00662">
    <property type="entry name" value="T2SP_E"/>
    <property type="match status" value="1"/>
</dbReference>
<dbReference type="PANTHER" id="PTHR30486">
    <property type="entry name" value="TWITCHING MOTILITY PROTEIN PILT"/>
    <property type="match status" value="1"/>
</dbReference>
<protein>
    <submittedName>
        <fullName evidence="3">Twitching motility protein PilT</fullName>
    </submittedName>
</protein>